<name>A0A9P9DJX8_9HYPO</name>
<dbReference type="OrthoDB" id="7464126at2759"/>
<proteinExistence type="predicted"/>
<dbReference type="EMBL" id="JAGMUU010000028">
    <property type="protein sequence ID" value="KAH7120337.1"/>
    <property type="molecule type" value="Genomic_DNA"/>
</dbReference>
<comment type="caution">
    <text evidence="1">The sequence shown here is derived from an EMBL/GenBank/DDBJ whole genome shotgun (WGS) entry which is preliminary data.</text>
</comment>
<dbReference type="Proteomes" id="UP000717696">
    <property type="component" value="Unassembled WGS sequence"/>
</dbReference>
<accession>A0A9P9DJX8</accession>
<reference evidence="1" key="1">
    <citation type="journal article" date="2021" name="Nat. Commun.">
        <title>Genetic determinants of endophytism in the Arabidopsis root mycobiome.</title>
        <authorList>
            <person name="Mesny F."/>
            <person name="Miyauchi S."/>
            <person name="Thiergart T."/>
            <person name="Pickel B."/>
            <person name="Atanasova L."/>
            <person name="Karlsson M."/>
            <person name="Huettel B."/>
            <person name="Barry K.W."/>
            <person name="Haridas S."/>
            <person name="Chen C."/>
            <person name="Bauer D."/>
            <person name="Andreopoulos W."/>
            <person name="Pangilinan J."/>
            <person name="LaButti K."/>
            <person name="Riley R."/>
            <person name="Lipzen A."/>
            <person name="Clum A."/>
            <person name="Drula E."/>
            <person name="Henrissat B."/>
            <person name="Kohler A."/>
            <person name="Grigoriev I.V."/>
            <person name="Martin F.M."/>
            <person name="Hacquard S."/>
        </authorList>
    </citation>
    <scope>NUCLEOTIDE SEQUENCE</scope>
    <source>
        <strain evidence="1">MPI-CAGE-AT-0021</strain>
    </source>
</reference>
<keyword evidence="2" id="KW-1185">Reference proteome</keyword>
<organism evidence="1 2">
    <name type="scientific">Dactylonectria estremocensis</name>
    <dbReference type="NCBI Taxonomy" id="1079267"/>
    <lineage>
        <taxon>Eukaryota</taxon>
        <taxon>Fungi</taxon>
        <taxon>Dikarya</taxon>
        <taxon>Ascomycota</taxon>
        <taxon>Pezizomycotina</taxon>
        <taxon>Sordariomycetes</taxon>
        <taxon>Hypocreomycetidae</taxon>
        <taxon>Hypocreales</taxon>
        <taxon>Nectriaceae</taxon>
        <taxon>Dactylonectria</taxon>
    </lineage>
</organism>
<evidence type="ECO:0000313" key="2">
    <source>
        <dbReference type="Proteomes" id="UP000717696"/>
    </source>
</evidence>
<evidence type="ECO:0000313" key="1">
    <source>
        <dbReference type="EMBL" id="KAH7120337.1"/>
    </source>
</evidence>
<protein>
    <submittedName>
        <fullName evidence="1">Uncharacterized protein</fullName>
    </submittedName>
</protein>
<sequence>MASQTFTLKDAHQTMANVLVTYLDYGVFGTQLSTGVMPKVQHDAVPTKIISSVLDSASIRKVALRLLRSQEPLDIDVGNVLVKEGRKPKTQRTELFFLLYARLYWAPHVFYDNEQDPGTLKTLYRVLHRYILVADIRDDYG</sequence>
<gene>
    <name evidence="1" type="ORF">B0J13DRAFT_162977</name>
</gene>
<dbReference type="AlphaFoldDB" id="A0A9P9DJX8"/>